<name>A0A0K2T0B0_LEPSM</name>
<reference evidence="1" key="1">
    <citation type="submission" date="2014-05" db="EMBL/GenBank/DDBJ databases">
        <authorList>
            <person name="Chronopoulou M."/>
        </authorList>
    </citation>
    <scope>NUCLEOTIDE SEQUENCE</scope>
    <source>
        <tissue evidence="1">Whole organism</tissue>
    </source>
</reference>
<organism evidence="1">
    <name type="scientific">Lepeophtheirus salmonis</name>
    <name type="common">Salmon louse</name>
    <name type="synonym">Caligus salmonis</name>
    <dbReference type="NCBI Taxonomy" id="72036"/>
    <lineage>
        <taxon>Eukaryota</taxon>
        <taxon>Metazoa</taxon>
        <taxon>Ecdysozoa</taxon>
        <taxon>Arthropoda</taxon>
        <taxon>Crustacea</taxon>
        <taxon>Multicrustacea</taxon>
        <taxon>Hexanauplia</taxon>
        <taxon>Copepoda</taxon>
        <taxon>Siphonostomatoida</taxon>
        <taxon>Caligidae</taxon>
        <taxon>Lepeophtheirus</taxon>
    </lineage>
</organism>
<proteinExistence type="predicted"/>
<dbReference type="AlphaFoldDB" id="A0A0K2T0B0"/>
<accession>A0A0K2T0B0</accession>
<evidence type="ECO:0000313" key="1">
    <source>
        <dbReference type="EMBL" id="CDW19047.1"/>
    </source>
</evidence>
<sequence length="44" mass="5149">MIIRRINHLHSILRKMVLACFSVHGPFKSDLFKLIVLTSICCFF</sequence>
<protein>
    <submittedName>
        <fullName evidence="1">Uncharacterized protein</fullName>
    </submittedName>
</protein>
<dbReference type="EMBL" id="HACA01001686">
    <property type="protein sequence ID" value="CDW19047.1"/>
    <property type="molecule type" value="Transcribed_RNA"/>
</dbReference>